<keyword evidence="3" id="KW-1185">Reference proteome</keyword>
<dbReference type="Proteomes" id="UP000641025">
    <property type="component" value="Unassembled WGS sequence"/>
</dbReference>
<protein>
    <submittedName>
        <fullName evidence="2">S24/S26 family peptidase</fullName>
    </submittedName>
</protein>
<name>A0ABS0YQH2_9BACT</name>
<dbReference type="EMBL" id="JAEMHK010000005">
    <property type="protein sequence ID" value="MBJ6800208.1"/>
    <property type="molecule type" value="Genomic_DNA"/>
</dbReference>
<proteinExistence type="predicted"/>
<evidence type="ECO:0000313" key="3">
    <source>
        <dbReference type="Proteomes" id="UP000641025"/>
    </source>
</evidence>
<gene>
    <name evidence="2" type="ORF">JFN90_08675</name>
</gene>
<dbReference type="CDD" id="cd06462">
    <property type="entry name" value="Peptidase_S24_S26"/>
    <property type="match status" value="1"/>
</dbReference>
<dbReference type="SUPFAM" id="SSF51306">
    <property type="entry name" value="LexA/Signal peptidase"/>
    <property type="match status" value="1"/>
</dbReference>
<sequence length="139" mass="15114">MDKGATKAQKAAKALAVSQPVVEVEKDGAEVSGVGSATLLRELRTPGIASFQFTGRSMGHTIQNGSYVWIDTNEREVVSGEVYAVWLPPEGKTIKRIYVGAKAIVCCSDNAEFPEFSIPFNEVKEGFIIGRVKWVLQPL</sequence>
<dbReference type="Gene3D" id="2.10.109.10">
    <property type="entry name" value="Umud Fragment, subunit A"/>
    <property type="match status" value="1"/>
</dbReference>
<reference evidence="2 3" key="1">
    <citation type="submission" date="2020-12" db="EMBL/GenBank/DDBJ databases">
        <title>Geomonas sp. Red259, isolated from paddy soil.</title>
        <authorList>
            <person name="Xu Z."/>
            <person name="Zhang Z."/>
            <person name="Masuda Y."/>
            <person name="Itoh H."/>
            <person name="Senoo K."/>
        </authorList>
    </citation>
    <scope>NUCLEOTIDE SEQUENCE [LARGE SCALE GENOMIC DNA]</scope>
    <source>
        <strain evidence="2 3">Red259</strain>
    </source>
</reference>
<comment type="caution">
    <text evidence="2">The sequence shown here is derived from an EMBL/GenBank/DDBJ whole genome shotgun (WGS) entry which is preliminary data.</text>
</comment>
<dbReference type="InterPro" id="IPR036286">
    <property type="entry name" value="LexA/Signal_pep-like_sf"/>
</dbReference>
<feature type="domain" description="Peptidase S24/S26A/S26B/S26C" evidence="1">
    <location>
        <begin position="51"/>
        <end position="132"/>
    </location>
</feature>
<organism evidence="2 3">
    <name type="scientific">Geomonas propionica</name>
    <dbReference type="NCBI Taxonomy" id="2798582"/>
    <lineage>
        <taxon>Bacteria</taxon>
        <taxon>Pseudomonadati</taxon>
        <taxon>Thermodesulfobacteriota</taxon>
        <taxon>Desulfuromonadia</taxon>
        <taxon>Geobacterales</taxon>
        <taxon>Geobacteraceae</taxon>
        <taxon>Geomonas</taxon>
    </lineage>
</organism>
<dbReference type="Pfam" id="PF00717">
    <property type="entry name" value="Peptidase_S24"/>
    <property type="match status" value="1"/>
</dbReference>
<evidence type="ECO:0000259" key="1">
    <source>
        <dbReference type="Pfam" id="PF00717"/>
    </source>
</evidence>
<accession>A0ABS0YQH2</accession>
<evidence type="ECO:0000313" key="2">
    <source>
        <dbReference type="EMBL" id="MBJ6800208.1"/>
    </source>
</evidence>
<dbReference type="RefSeq" id="WP_199394719.1">
    <property type="nucleotide sequence ID" value="NZ_JAEMHK010000005.1"/>
</dbReference>
<dbReference type="InterPro" id="IPR015927">
    <property type="entry name" value="Peptidase_S24_S26A/B/C"/>
</dbReference>